<protein>
    <recommendedName>
        <fullName evidence="6 15">Phosphoenolpyruvate synthase</fullName>
        <shortName evidence="15">PEP synthase</shortName>
        <ecNumber evidence="5 15">2.7.9.2</ecNumber>
    </recommendedName>
    <alternativeName>
        <fullName evidence="13 15">Pyruvate, water dikinase</fullName>
    </alternativeName>
</protein>
<dbReference type="FunFam" id="3.50.30.10:FF:000002">
    <property type="entry name" value="Phosphoenolpyruvate synthase"/>
    <property type="match status" value="1"/>
</dbReference>
<evidence type="ECO:0000256" key="13">
    <source>
        <dbReference type="ARBA" id="ARBA00033470"/>
    </source>
</evidence>
<dbReference type="FunFam" id="3.30.1490.20:FF:000010">
    <property type="entry name" value="Phosphoenolpyruvate synthase"/>
    <property type="match status" value="1"/>
</dbReference>
<dbReference type="RefSeq" id="WP_104596060.1">
    <property type="nucleotide sequence ID" value="NZ_MIGV01000001.1"/>
</dbReference>
<evidence type="ECO:0000256" key="12">
    <source>
        <dbReference type="ARBA" id="ARBA00022842"/>
    </source>
</evidence>
<feature type="domain" description="Pyruvate phosphate dikinase AMP/ATP-binding" evidence="17">
    <location>
        <begin position="18"/>
        <end position="345"/>
    </location>
</feature>
<dbReference type="Gene3D" id="3.30.1490.20">
    <property type="entry name" value="ATP-grasp fold, A domain"/>
    <property type="match status" value="1"/>
</dbReference>
<dbReference type="Gene3D" id="3.50.30.10">
    <property type="entry name" value="Phosphohistidine domain"/>
    <property type="match status" value="1"/>
</dbReference>
<dbReference type="Pfam" id="PF01326">
    <property type="entry name" value="PPDK_N"/>
    <property type="match status" value="1"/>
</dbReference>
<dbReference type="FunFam" id="3.30.470.20:FF:000017">
    <property type="entry name" value="Phosphoenolpyruvate synthase"/>
    <property type="match status" value="1"/>
</dbReference>
<dbReference type="PROSITE" id="PS00742">
    <property type="entry name" value="PEP_ENZYMES_2"/>
    <property type="match status" value="1"/>
</dbReference>
<evidence type="ECO:0000313" key="20">
    <source>
        <dbReference type="Proteomes" id="UP000238270"/>
    </source>
</evidence>
<dbReference type="InterPro" id="IPR008279">
    <property type="entry name" value="PEP-util_enz_mobile_dom"/>
</dbReference>
<dbReference type="NCBIfam" id="NF005057">
    <property type="entry name" value="PRK06464.1"/>
    <property type="match status" value="1"/>
</dbReference>
<proteinExistence type="inferred from homology"/>
<feature type="domain" description="PEP-utilising enzyme mobile" evidence="16">
    <location>
        <begin position="385"/>
        <end position="455"/>
    </location>
</feature>
<keyword evidence="11 15" id="KW-0067">ATP-binding</keyword>
<evidence type="ECO:0000256" key="4">
    <source>
        <dbReference type="ARBA" id="ARBA00007837"/>
    </source>
</evidence>
<evidence type="ECO:0000256" key="14">
    <source>
        <dbReference type="ARBA" id="ARBA00047700"/>
    </source>
</evidence>
<evidence type="ECO:0000256" key="15">
    <source>
        <dbReference type="PIRNR" id="PIRNR000854"/>
    </source>
</evidence>
<dbReference type="InterPro" id="IPR036637">
    <property type="entry name" value="Phosphohistidine_dom_sf"/>
</dbReference>
<dbReference type="Gene3D" id="3.30.470.20">
    <property type="entry name" value="ATP-grasp fold, B domain"/>
    <property type="match status" value="1"/>
</dbReference>
<evidence type="ECO:0000259" key="18">
    <source>
        <dbReference type="Pfam" id="PF02896"/>
    </source>
</evidence>
<evidence type="ECO:0000256" key="2">
    <source>
        <dbReference type="ARBA" id="ARBA00002988"/>
    </source>
</evidence>
<evidence type="ECO:0000256" key="5">
    <source>
        <dbReference type="ARBA" id="ARBA00011996"/>
    </source>
</evidence>
<keyword evidence="9 15" id="KW-0547">Nucleotide-binding</keyword>
<dbReference type="InterPro" id="IPR006319">
    <property type="entry name" value="PEP_synth"/>
</dbReference>
<dbReference type="InterPro" id="IPR023151">
    <property type="entry name" value="PEP_util_CS"/>
</dbReference>
<keyword evidence="12 15" id="KW-0460">Magnesium</keyword>
<comment type="similarity">
    <text evidence="4 15">Belongs to the PEP-utilizing enzyme family.</text>
</comment>
<evidence type="ECO:0000256" key="10">
    <source>
        <dbReference type="ARBA" id="ARBA00022777"/>
    </source>
</evidence>
<keyword evidence="8 15" id="KW-0479">Metal-binding</keyword>
<sequence>MNENILWLHELRLADLARVGGKNSSLGEMIGNLAGLGVSVPGGYATTAEAFKDFIAHNDLSKRIFDKLATLDVEDVSALTVAGKEIRGWVIDAPLQPELDRDIRTAYAQLCAENGGGEVAVAVRSSATAEDLPDASFAGQQETFLNVTGADDVVHKAKEVFASLYNDRAIAYRVHHGFKHEDVFLSAGVQLMVRSGVGAAGVLFTLDTESGFRDVVFVTSSFGLGEMVVQGAVNPDEFYVYKPTLTAGKPAILRRSLGSKAIRMVYSDVPGERVRTEDTPVELRSTFSISDEDVQELSKQALVIEKHYGRPMDIEWAKDGVSGKLFIVQARPETVKSRSHATQIERFSLEAKDAKILVEGRAVGAKIGSGVARVVRSLDDMNRVQAGDVLIADMTDPDWEPVMKRASAIVTNRGGRTCHAAIIARELGVPAVVGSGNATDAISDGQDVTVSCAEGDTGFIYDGLLPFERTTTDLGNMPPAPLKIMMNVANPERAFDFGQLPNAGIGLARLEMIIAAHIGIHPNALLEYDKQDADVRKKIDAKTAGYGDPVSFYVNRLAEGIATLTASVAPNTVIVRLSDFKSNEYANLIGGSRYEPHEENPMIGFRGASRYVDPSFTKAFSLECKAVLKVRNEMGLDNLWVMIPFVRTLEEGRKVIEVLEQNGLKQGENGLKIIMMCELPSNALLADEFLEIFDGFSIGSNDLTQLTLGLDRDSSIVAHLFDERNPAVKKLLSMAIKSARAKGKYVGICGQGPSDHPELAEWLMQEGIESVSLNPDTVVDTWLRLAKLKSES</sequence>
<organism evidence="19 20">
    <name type="scientific">Xanthomonas arboricola pv. populi</name>
    <dbReference type="NCBI Taxonomy" id="487823"/>
    <lineage>
        <taxon>Bacteria</taxon>
        <taxon>Pseudomonadati</taxon>
        <taxon>Pseudomonadota</taxon>
        <taxon>Gammaproteobacteria</taxon>
        <taxon>Lysobacterales</taxon>
        <taxon>Lysobacteraceae</taxon>
        <taxon>Xanthomonas</taxon>
    </lineage>
</organism>
<keyword evidence="7 15" id="KW-0808">Transferase</keyword>
<dbReference type="GO" id="GO:0046872">
    <property type="term" value="F:metal ion binding"/>
    <property type="evidence" value="ECO:0007669"/>
    <property type="project" value="UniProtKB-KW"/>
</dbReference>
<dbReference type="PRINTS" id="PR01736">
    <property type="entry name" value="PHPHTRNFRASE"/>
</dbReference>
<evidence type="ECO:0000259" key="16">
    <source>
        <dbReference type="Pfam" id="PF00391"/>
    </source>
</evidence>
<keyword evidence="10 15" id="KW-0418">Kinase</keyword>
<dbReference type="InterPro" id="IPR040442">
    <property type="entry name" value="Pyrv_kinase-like_dom_sf"/>
</dbReference>
<dbReference type="PROSITE" id="PS00370">
    <property type="entry name" value="PEP_ENZYMES_PHOS_SITE"/>
    <property type="match status" value="1"/>
</dbReference>
<dbReference type="FunFam" id="3.20.20.60:FF:000010">
    <property type="entry name" value="Phosphoenolpyruvate synthase"/>
    <property type="match status" value="1"/>
</dbReference>
<dbReference type="SUPFAM" id="SSF56059">
    <property type="entry name" value="Glutathione synthetase ATP-binding domain-like"/>
    <property type="match status" value="1"/>
</dbReference>
<dbReference type="GO" id="GO:0008986">
    <property type="term" value="F:pyruvate, water dikinase activity"/>
    <property type="evidence" value="ECO:0007669"/>
    <property type="project" value="UniProtKB-EC"/>
</dbReference>
<evidence type="ECO:0000313" key="19">
    <source>
        <dbReference type="EMBL" id="PPT78833.1"/>
    </source>
</evidence>
<evidence type="ECO:0000256" key="11">
    <source>
        <dbReference type="ARBA" id="ARBA00022840"/>
    </source>
</evidence>
<dbReference type="PIRSF" id="PIRSF000854">
    <property type="entry name" value="PEP_synthase"/>
    <property type="match status" value="1"/>
</dbReference>
<dbReference type="InterPro" id="IPR013815">
    <property type="entry name" value="ATP_grasp_subdomain_1"/>
</dbReference>
<dbReference type="GO" id="GO:0006094">
    <property type="term" value="P:gluconeogenesis"/>
    <property type="evidence" value="ECO:0007669"/>
    <property type="project" value="UniProtKB-UniPathway"/>
</dbReference>
<evidence type="ECO:0000256" key="3">
    <source>
        <dbReference type="ARBA" id="ARBA00004742"/>
    </source>
</evidence>
<evidence type="ECO:0000256" key="9">
    <source>
        <dbReference type="ARBA" id="ARBA00022741"/>
    </source>
</evidence>
<dbReference type="Proteomes" id="UP000238270">
    <property type="component" value="Unassembled WGS sequence"/>
</dbReference>
<dbReference type="EC" id="2.7.9.2" evidence="5 15"/>
<dbReference type="Pfam" id="PF00391">
    <property type="entry name" value="PEP-utilizers"/>
    <property type="match status" value="1"/>
</dbReference>
<dbReference type="GO" id="GO:0005524">
    <property type="term" value="F:ATP binding"/>
    <property type="evidence" value="ECO:0007669"/>
    <property type="project" value="UniProtKB-KW"/>
</dbReference>
<dbReference type="PANTHER" id="PTHR43030:SF1">
    <property type="entry name" value="PHOSPHOENOLPYRUVATE SYNTHASE"/>
    <property type="match status" value="1"/>
</dbReference>
<comment type="pathway">
    <text evidence="3 15">Carbohydrate biosynthesis; gluconeogenesis.</text>
</comment>
<dbReference type="EMBL" id="MIGV01000001">
    <property type="protein sequence ID" value="PPT78833.1"/>
    <property type="molecule type" value="Genomic_DNA"/>
</dbReference>
<keyword evidence="19" id="KW-0670">Pyruvate</keyword>
<gene>
    <name evidence="19" type="ORF">XaplCFBP3122_01225</name>
</gene>
<accession>A0A2S6ZAA6</accession>
<comment type="function">
    <text evidence="2 15">Catalyzes the phosphorylation of pyruvate to phosphoenolpyruvate.</text>
</comment>
<dbReference type="PANTHER" id="PTHR43030">
    <property type="entry name" value="PHOSPHOENOLPYRUVATE SYNTHASE"/>
    <property type="match status" value="1"/>
</dbReference>
<dbReference type="AlphaFoldDB" id="A0A2S6ZAA6"/>
<evidence type="ECO:0000256" key="1">
    <source>
        <dbReference type="ARBA" id="ARBA00001946"/>
    </source>
</evidence>
<dbReference type="InterPro" id="IPR018274">
    <property type="entry name" value="PEP_util_AS"/>
</dbReference>
<dbReference type="Gene3D" id="3.20.20.60">
    <property type="entry name" value="Phosphoenolpyruvate-binding domains"/>
    <property type="match status" value="1"/>
</dbReference>
<evidence type="ECO:0000256" key="7">
    <source>
        <dbReference type="ARBA" id="ARBA00022679"/>
    </source>
</evidence>
<feature type="domain" description="PEP-utilising enzyme C-terminal" evidence="18">
    <location>
        <begin position="482"/>
        <end position="788"/>
    </location>
</feature>
<reference evidence="19 20" key="1">
    <citation type="submission" date="2016-08" db="EMBL/GenBank/DDBJ databases">
        <title>Evolution of the type three secretion system and type three effector repertoires in Xanthomonas.</title>
        <authorList>
            <person name="Merda D."/>
            <person name="Briand M."/>
            <person name="Bosis E."/>
            <person name="Rousseau C."/>
            <person name="Portier P."/>
            <person name="Jacques M.-A."/>
            <person name="Fischer-Le Saux M."/>
        </authorList>
    </citation>
    <scope>NUCLEOTIDE SEQUENCE [LARGE SCALE GENOMIC DNA]</scope>
    <source>
        <strain evidence="19 20">CFBP 3122</strain>
    </source>
</reference>
<dbReference type="NCBIfam" id="TIGR01418">
    <property type="entry name" value="PEP_synth"/>
    <property type="match status" value="1"/>
</dbReference>
<comment type="cofactor">
    <cofactor evidence="1 15">
        <name>Mg(2+)</name>
        <dbReference type="ChEBI" id="CHEBI:18420"/>
    </cofactor>
</comment>
<dbReference type="UniPathway" id="UPA00138"/>
<comment type="caution">
    <text evidence="19">The sequence shown here is derived from an EMBL/GenBank/DDBJ whole genome shotgun (WGS) entry which is preliminary data.</text>
</comment>
<dbReference type="SUPFAM" id="SSF52009">
    <property type="entry name" value="Phosphohistidine domain"/>
    <property type="match status" value="1"/>
</dbReference>
<comment type="catalytic activity">
    <reaction evidence="14 15">
        <text>pyruvate + ATP + H2O = phosphoenolpyruvate + AMP + phosphate + 2 H(+)</text>
        <dbReference type="Rhea" id="RHEA:11364"/>
        <dbReference type="ChEBI" id="CHEBI:15361"/>
        <dbReference type="ChEBI" id="CHEBI:15377"/>
        <dbReference type="ChEBI" id="CHEBI:15378"/>
        <dbReference type="ChEBI" id="CHEBI:30616"/>
        <dbReference type="ChEBI" id="CHEBI:43474"/>
        <dbReference type="ChEBI" id="CHEBI:58702"/>
        <dbReference type="ChEBI" id="CHEBI:456215"/>
        <dbReference type="EC" id="2.7.9.2"/>
    </reaction>
</comment>
<evidence type="ECO:0000259" key="17">
    <source>
        <dbReference type="Pfam" id="PF01326"/>
    </source>
</evidence>
<dbReference type="SUPFAM" id="SSF51621">
    <property type="entry name" value="Phosphoenolpyruvate/pyruvate domain"/>
    <property type="match status" value="1"/>
</dbReference>
<dbReference type="InterPro" id="IPR002192">
    <property type="entry name" value="PPDK_AMP/ATP-bd"/>
</dbReference>
<dbReference type="InterPro" id="IPR000121">
    <property type="entry name" value="PEP_util_C"/>
</dbReference>
<name>A0A2S6ZAA6_9XANT</name>
<evidence type="ECO:0000256" key="6">
    <source>
        <dbReference type="ARBA" id="ARBA00021623"/>
    </source>
</evidence>
<dbReference type="Pfam" id="PF02896">
    <property type="entry name" value="PEP-utilizers_C"/>
    <property type="match status" value="1"/>
</dbReference>
<evidence type="ECO:0000256" key="8">
    <source>
        <dbReference type="ARBA" id="ARBA00022723"/>
    </source>
</evidence>
<dbReference type="InterPro" id="IPR015813">
    <property type="entry name" value="Pyrv/PenolPyrv_kinase-like_dom"/>
</dbReference>